<organism evidence="1 2">
    <name type="scientific">Pleurotus eryngii</name>
    <name type="common">Boletus of the steppes</name>
    <dbReference type="NCBI Taxonomy" id="5323"/>
    <lineage>
        <taxon>Eukaryota</taxon>
        <taxon>Fungi</taxon>
        <taxon>Dikarya</taxon>
        <taxon>Basidiomycota</taxon>
        <taxon>Agaricomycotina</taxon>
        <taxon>Agaricomycetes</taxon>
        <taxon>Agaricomycetidae</taxon>
        <taxon>Agaricales</taxon>
        <taxon>Pleurotineae</taxon>
        <taxon>Pleurotaceae</taxon>
        <taxon>Pleurotus</taxon>
    </lineage>
</organism>
<dbReference type="EMBL" id="MU154655">
    <property type="protein sequence ID" value="KAF9489897.1"/>
    <property type="molecule type" value="Genomic_DNA"/>
</dbReference>
<evidence type="ECO:0000313" key="1">
    <source>
        <dbReference type="EMBL" id="KAF9489897.1"/>
    </source>
</evidence>
<protein>
    <submittedName>
        <fullName evidence="1">Uncharacterized protein</fullName>
    </submittedName>
</protein>
<gene>
    <name evidence="1" type="ORF">BDN71DRAFT_1435052</name>
</gene>
<comment type="caution">
    <text evidence="1">The sequence shown here is derived from an EMBL/GenBank/DDBJ whole genome shotgun (WGS) entry which is preliminary data.</text>
</comment>
<dbReference type="AlphaFoldDB" id="A0A9P5ZKC5"/>
<name>A0A9P5ZKC5_PLEER</name>
<dbReference type="Proteomes" id="UP000807025">
    <property type="component" value="Unassembled WGS sequence"/>
</dbReference>
<accession>A0A9P5ZKC5</accession>
<sequence length="104" mass="12434">MPIDYEKGIHWNPRSIIWFKKLDFRDWQELFREENCLAVLQWKPHQPKYTQSDVIIGYSNNACERNDIVVAWDDVDEMAREAEYQQQEAHIEITRILSFGTSTS</sequence>
<evidence type="ECO:0000313" key="2">
    <source>
        <dbReference type="Proteomes" id="UP000807025"/>
    </source>
</evidence>
<keyword evidence="2" id="KW-1185">Reference proteome</keyword>
<reference evidence="1" key="1">
    <citation type="submission" date="2020-11" db="EMBL/GenBank/DDBJ databases">
        <authorList>
            <consortium name="DOE Joint Genome Institute"/>
            <person name="Ahrendt S."/>
            <person name="Riley R."/>
            <person name="Andreopoulos W."/>
            <person name="Labutti K."/>
            <person name="Pangilinan J."/>
            <person name="Ruiz-Duenas F.J."/>
            <person name="Barrasa J.M."/>
            <person name="Sanchez-Garcia M."/>
            <person name="Camarero S."/>
            <person name="Miyauchi S."/>
            <person name="Serrano A."/>
            <person name="Linde D."/>
            <person name="Babiker R."/>
            <person name="Drula E."/>
            <person name="Ayuso-Fernandez I."/>
            <person name="Pacheco R."/>
            <person name="Padilla G."/>
            <person name="Ferreira P."/>
            <person name="Barriuso J."/>
            <person name="Kellner H."/>
            <person name="Castanera R."/>
            <person name="Alfaro M."/>
            <person name="Ramirez L."/>
            <person name="Pisabarro A.G."/>
            <person name="Kuo A."/>
            <person name="Tritt A."/>
            <person name="Lipzen A."/>
            <person name="He G."/>
            <person name="Yan M."/>
            <person name="Ng V."/>
            <person name="Cullen D."/>
            <person name="Martin F."/>
            <person name="Rosso M.-N."/>
            <person name="Henrissat B."/>
            <person name="Hibbett D."/>
            <person name="Martinez A.T."/>
            <person name="Grigoriev I.V."/>
        </authorList>
    </citation>
    <scope>NUCLEOTIDE SEQUENCE</scope>
    <source>
        <strain evidence="1">ATCC 90797</strain>
    </source>
</reference>
<proteinExistence type="predicted"/>